<proteinExistence type="inferred from homology"/>
<dbReference type="EC" id="6.1.1.17" evidence="3"/>
<dbReference type="STRING" id="590646.G3B787"/>
<dbReference type="Pfam" id="PF00749">
    <property type="entry name" value="tRNA-synt_1c"/>
    <property type="match status" value="1"/>
</dbReference>
<dbReference type="InterPro" id="IPR033910">
    <property type="entry name" value="GluRS_core"/>
</dbReference>
<dbReference type="HAMAP" id="MF_00022">
    <property type="entry name" value="Glu_tRNA_synth_type1"/>
    <property type="match status" value="1"/>
</dbReference>
<dbReference type="InterPro" id="IPR020751">
    <property type="entry name" value="aa-tRNA-synth_I_codon-bd_sub2"/>
</dbReference>
<dbReference type="GO" id="GO:0006424">
    <property type="term" value="P:glutamyl-tRNA aminoacylation"/>
    <property type="evidence" value="ECO:0007669"/>
    <property type="project" value="InterPro"/>
</dbReference>
<dbReference type="InterPro" id="IPR014729">
    <property type="entry name" value="Rossmann-like_a/b/a_fold"/>
</dbReference>
<dbReference type="InterPro" id="IPR008925">
    <property type="entry name" value="aa_tRNA-synth_I_cd-bd_sf"/>
</dbReference>
<dbReference type="PANTHER" id="PTHR43311">
    <property type="entry name" value="GLUTAMATE--TRNA LIGASE"/>
    <property type="match status" value="1"/>
</dbReference>
<evidence type="ECO:0000256" key="7">
    <source>
        <dbReference type="ARBA" id="ARBA00022917"/>
    </source>
</evidence>
<sequence>MKIGYHWLSGTRGSPETVSSLMEPKVPLLGMYVNNGIKSVHPHIPAVTRFAPSPTGYLHLGSLRTALYNYLLARNTNGKFILRLEDTDQTRLVAGAEKNIYDTLKWCGIQPDEGPVQGGIHAPYRQSERKHIYKEYADQLVAQGKAYHCYCSKERLGDLRESAMKLKPPTTVTYDRKCFHSHSQTSDEQPVIRFKSPEKYDKINDVVHGILDLQPQYNSEDRRYDDFVILKSDGLPTYHFANIVDDHLMGITHVIRGEEWLTSTPKHQALYQAFGWTPPEFVHIPLLTSLKDKKLSKRDGIMGVLSMSDKVLPEALINFVALFGWSPPRPSPGESVSEVMSMDELVEKFSLDGLTRGNAKVSNAKLYYFNKEHLHRLAKVDEKVVELAETYDLTDDTEYMARVLKKLLPSMSSLDEINNYKYLFTIPDYNTSNAPPNCKAVLMRYAELEYNVEELIKEFKKKEVFQSIRFALSNGAPGLAIPEIIDLLTLEETKKRVSTCIKKL</sequence>
<gene>
    <name evidence="13" type="ORF">CANTEDRAFT_98789</name>
</gene>
<evidence type="ECO:0000256" key="1">
    <source>
        <dbReference type="ARBA" id="ARBA00004173"/>
    </source>
</evidence>
<keyword evidence="4 11" id="KW-0436">Ligase</keyword>
<dbReference type="AlphaFoldDB" id="G3B787"/>
<evidence type="ECO:0000256" key="9">
    <source>
        <dbReference type="ARBA" id="ARBA00030865"/>
    </source>
</evidence>
<evidence type="ECO:0000256" key="5">
    <source>
        <dbReference type="ARBA" id="ARBA00022741"/>
    </source>
</evidence>
<reference evidence="13 14" key="1">
    <citation type="journal article" date="2011" name="Proc. Natl. Acad. Sci. U.S.A.">
        <title>Comparative genomics of xylose-fermenting fungi for enhanced biofuel production.</title>
        <authorList>
            <person name="Wohlbach D.J."/>
            <person name="Kuo A."/>
            <person name="Sato T.K."/>
            <person name="Potts K.M."/>
            <person name="Salamov A.A."/>
            <person name="LaButti K.M."/>
            <person name="Sun H."/>
            <person name="Clum A."/>
            <person name="Pangilinan J.L."/>
            <person name="Lindquist E.A."/>
            <person name="Lucas S."/>
            <person name="Lapidus A."/>
            <person name="Jin M."/>
            <person name="Gunawan C."/>
            <person name="Balan V."/>
            <person name="Dale B.E."/>
            <person name="Jeffries T.W."/>
            <person name="Zinkel R."/>
            <person name="Barry K.W."/>
            <person name="Grigoriev I.V."/>
            <person name="Gasch A.P."/>
        </authorList>
    </citation>
    <scope>NUCLEOTIDE SEQUENCE [LARGE SCALE GENOMIC DNA]</scope>
    <source>
        <strain evidence="14">ATCC 10573 / BCRC 21748 / CBS 615 / JCM 9827 / NBRC 10315 / NRRL Y-1498 / VKM Y-70</strain>
    </source>
</reference>
<dbReference type="eggNOG" id="KOG1149">
    <property type="taxonomic scope" value="Eukaryota"/>
</dbReference>
<dbReference type="GO" id="GO:0004818">
    <property type="term" value="F:glutamate-tRNA ligase activity"/>
    <property type="evidence" value="ECO:0007669"/>
    <property type="project" value="UniProtKB-EC"/>
</dbReference>
<dbReference type="Proteomes" id="UP000000707">
    <property type="component" value="Unassembled WGS sequence"/>
</dbReference>
<dbReference type="OrthoDB" id="428822at2759"/>
<dbReference type="InterPro" id="IPR000924">
    <property type="entry name" value="Glu/Gln-tRNA-synth"/>
</dbReference>
<accession>G3B787</accession>
<protein>
    <recommendedName>
        <fullName evidence="10">Glutamate--tRNA ligase, mitochondrial</fullName>
        <ecNumber evidence="3">6.1.1.17</ecNumber>
    </recommendedName>
    <alternativeName>
        <fullName evidence="9">Glutamyl-tRNA synthetase</fullName>
    </alternativeName>
</protein>
<dbReference type="FunFam" id="3.40.50.620:FF:000045">
    <property type="entry name" value="Glutamate--tRNA ligase, mitochondrial"/>
    <property type="match status" value="1"/>
</dbReference>
<evidence type="ECO:0000256" key="11">
    <source>
        <dbReference type="RuleBase" id="RU363037"/>
    </source>
</evidence>
<dbReference type="KEGG" id="cten:18250802"/>
<dbReference type="PANTHER" id="PTHR43311:SF2">
    <property type="entry name" value="GLUTAMATE--TRNA LIGASE, MITOCHONDRIAL-RELATED"/>
    <property type="match status" value="1"/>
</dbReference>
<comment type="subcellular location">
    <subcellularLocation>
        <location evidence="1">Mitochondrion</location>
    </subcellularLocation>
</comment>
<dbReference type="SUPFAM" id="SSF52374">
    <property type="entry name" value="Nucleotidylyl transferase"/>
    <property type="match status" value="1"/>
</dbReference>
<dbReference type="PRINTS" id="PR00987">
    <property type="entry name" value="TRNASYNTHGLU"/>
</dbReference>
<name>G3B787_CANTC</name>
<dbReference type="Gene3D" id="1.10.10.350">
    <property type="match status" value="1"/>
</dbReference>
<keyword evidence="5 11" id="KW-0547">Nucleotide-binding</keyword>
<dbReference type="GO" id="GO:0000049">
    <property type="term" value="F:tRNA binding"/>
    <property type="evidence" value="ECO:0007669"/>
    <property type="project" value="InterPro"/>
</dbReference>
<evidence type="ECO:0000256" key="2">
    <source>
        <dbReference type="ARBA" id="ARBA00007894"/>
    </source>
</evidence>
<evidence type="ECO:0000313" key="13">
    <source>
        <dbReference type="EMBL" id="EGV61593.1"/>
    </source>
</evidence>
<keyword evidence="14" id="KW-1185">Reference proteome</keyword>
<dbReference type="NCBIfam" id="TIGR00464">
    <property type="entry name" value="gltX_bact"/>
    <property type="match status" value="1"/>
</dbReference>
<comment type="similarity">
    <text evidence="2">Belongs to the class-I aminoacyl-tRNA synthetase family. Glutamate--tRNA ligase type 1 subfamily.</text>
</comment>
<dbReference type="GO" id="GO:0005739">
    <property type="term" value="C:mitochondrion"/>
    <property type="evidence" value="ECO:0007669"/>
    <property type="project" value="UniProtKB-SubCell"/>
</dbReference>
<dbReference type="GO" id="GO:0008270">
    <property type="term" value="F:zinc ion binding"/>
    <property type="evidence" value="ECO:0007669"/>
    <property type="project" value="InterPro"/>
</dbReference>
<dbReference type="SUPFAM" id="SSF48163">
    <property type="entry name" value="An anticodon-binding domain of class I aminoacyl-tRNA synthetases"/>
    <property type="match status" value="1"/>
</dbReference>
<feature type="domain" description="Glutamyl/glutaminyl-tRNA synthetase class Ib catalytic" evidence="12">
    <location>
        <begin position="47"/>
        <end position="366"/>
    </location>
</feature>
<evidence type="ECO:0000256" key="3">
    <source>
        <dbReference type="ARBA" id="ARBA00012835"/>
    </source>
</evidence>
<keyword evidence="8 11" id="KW-0030">Aminoacyl-tRNA synthetase</keyword>
<dbReference type="Gene3D" id="3.40.50.620">
    <property type="entry name" value="HUPs"/>
    <property type="match status" value="1"/>
</dbReference>
<dbReference type="InterPro" id="IPR004527">
    <property type="entry name" value="Glu-tRNA-ligase_bac/mito"/>
</dbReference>
<evidence type="ECO:0000259" key="12">
    <source>
        <dbReference type="Pfam" id="PF00749"/>
    </source>
</evidence>
<dbReference type="GeneID" id="18250802"/>
<dbReference type="InterPro" id="IPR049940">
    <property type="entry name" value="GluQ/Sye"/>
</dbReference>
<evidence type="ECO:0000256" key="4">
    <source>
        <dbReference type="ARBA" id="ARBA00022598"/>
    </source>
</evidence>
<keyword evidence="6 11" id="KW-0067">ATP-binding</keyword>
<dbReference type="InterPro" id="IPR020058">
    <property type="entry name" value="Glu/Gln-tRNA-synth_Ib_cat-dom"/>
</dbReference>
<dbReference type="GO" id="GO:0005524">
    <property type="term" value="F:ATP binding"/>
    <property type="evidence" value="ECO:0007669"/>
    <property type="project" value="UniProtKB-KW"/>
</dbReference>
<evidence type="ECO:0000256" key="8">
    <source>
        <dbReference type="ARBA" id="ARBA00023146"/>
    </source>
</evidence>
<organism evidence="14">
    <name type="scientific">Candida tenuis (strain ATCC 10573 / BCRC 21748 / CBS 615 / JCM 9827 / NBRC 10315 / NRRL Y-1498 / VKM Y-70)</name>
    <name type="common">Yeast</name>
    <name type="synonym">Yamadazyma tenuis</name>
    <dbReference type="NCBI Taxonomy" id="590646"/>
    <lineage>
        <taxon>Eukaryota</taxon>
        <taxon>Fungi</taxon>
        <taxon>Dikarya</taxon>
        <taxon>Ascomycota</taxon>
        <taxon>Saccharomycotina</taxon>
        <taxon>Pichiomycetes</taxon>
        <taxon>Debaryomycetaceae</taxon>
        <taxon>Yamadazyma</taxon>
    </lineage>
</organism>
<dbReference type="EMBL" id="GL996527">
    <property type="protein sequence ID" value="EGV61593.1"/>
    <property type="molecule type" value="Genomic_DNA"/>
</dbReference>
<dbReference type="HOGENOM" id="CLU_015768_6_3_1"/>
<evidence type="ECO:0000256" key="10">
    <source>
        <dbReference type="ARBA" id="ARBA00072917"/>
    </source>
</evidence>
<dbReference type="CDD" id="cd00808">
    <property type="entry name" value="GluRS_core"/>
    <property type="match status" value="1"/>
</dbReference>
<evidence type="ECO:0000313" key="14">
    <source>
        <dbReference type="Proteomes" id="UP000000707"/>
    </source>
</evidence>
<keyword evidence="7 11" id="KW-0648">Protein biosynthesis</keyword>
<evidence type="ECO:0000256" key="6">
    <source>
        <dbReference type="ARBA" id="ARBA00022840"/>
    </source>
</evidence>